<keyword evidence="7" id="KW-1185">Reference proteome</keyword>
<accession>A0AAX4HME3</accession>
<protein>
    <submittedName>
        <fullName evidence="6">MAPEG family protein</fullName>
    </submittedName>
</protein>
<dbReference type="InterPro" id="IPR023352">
    <property type="entry name" value="MAPEG-like_dom_sf"/>
</dbReference>
<evidence type="ECO:0000256" key="5">
    <source>
        <dbReference type="SAM" id="Phobius"/>
    </source>
</evidence>
<organism evidence="6 7">
    <name type="scientific">Peredibacter starrii</name>
    <dbReference type="NCBI Taxonomy" id="28202"/>
    <lineage>
        <taxon>Bacteria</taxon>
        <taxon>Pseudomonadati</taxon>
        <taxon>Bdellovibrionota</taxon>
        <taxon>Bacteriovoracia</taxon>
        <taxon>Bacteriovoracales</taxon>
        <taxon>Bacteriovoracaceae</taxon>
        <taxon>Peredibacter</taxon>
    </lineage>
</organism>
<proteinExistence type="predicted"/>
<keyword evidence="2 5" id="KW-0812">Transmembrane</keyword>
<dbReference type="RefSeq" id="WP_321393430.1">
    <property type="nucleotide sequence ID" value="NZ_CP139487.1"/>
</dbReference>
<dbReference type="InterPro" id="IPR001129">
    <property type="entry name" value="Membr-assoc_MAPEG"/>
</dbReference>
<evidence type="ECO:0000256" key="1">
    <source>
        <dbReference type="ARBA" id="ARBA00004370"/>
    </source>
</evidence>
<dbReference type="Gene3D" id="1.20.120.550">
    <property type="entry name" value="Membrane associated eicosanoid/glutathione metabolism-like domain"/>
    <property type="match status" value="1"/>
</dbReference>
<evidence type="ECO:0000256" key="3">
    <source>
        <dbReference type="ARBA" id="ARBA00022989"/>
    </source>
</evidence>
<feature type="transmembrane region" description="Helical" evidence="5">
    <location>
        <begin position="7"/>
        <end position="24"/>
    </location>
</feature>
<evidence type="ECO:0000313" key="6">
    <source>
        <dbReference type="EMBL" id="WPU64507.1"/>
    </source>
</evidence>
<dbReference type="PANTHER" id="PTHR35371">
    <property type="entry name" value="INNER MEMBRANE PROTEIN"/>
    <property type="match status" value="1"/>
</dbReference>
<dbReference type="GO" id="GO:0016020">
    <property type="term" value="C:membrane"/>
    <property type="evidence" value="ECO:0007669"/>
    <property type="project" value="UniProtKB-SubCell"/>
</dbReference>
<name>A0AAX4HME3_9BACT</name>
<gene>
    <name evidence="6" type="ORF">SOO65_17575</name>
</gene>
<comment type="subcellular location">
    <subcellularLocation>
        <location evidence="1">Membrane</location>
    </subcellularLocation>
</comment>
<dbReference type="AlphaFoldDB" id="A0AAX4HME3"/>
<keyword evidence="3 5" id="KW-1133">Transmembrane helix</keyword>
<reference evidence="6 7" key="1">
    <citation type="submission" date="2023-11" db="EMBL/GenBank/DDBJ databases">
        <title>Peredibacter starrii A3.12.</title>
        <authorList>
            <person name="Mitchell R.J."/>
        </authorList>
    </citation>
    <scope>NUCLEOTIDE SEQUENCE [LARGE SCALE GENOMIC DNA]</scope>
    <source>
        <strain evidence="6 7">A3.12</strain>
    </source>
</reference>
<evidence type="ECO:0000313" key="7">
    <source>
        <dbReference type="Proteomes" id="UP001324634"/>
    </source>
</evidence>
<dbReference type="EMBL" id="CP139487">
    <property type="protein sequence ID" value="WPU64507.1"/>
    <property type="molecule type" value="Genomic_DNA"/>
</dbReference>
<sequence length="131" mass="14528">MQFEYQALVLMTIFFLFAWVPASFGKLRAFGLGWVGSNRVPVKDKELSAWAARCERAYNNLKDYYPGFAVAILLLGLTDKFDEGTKIAAGAYVVARLGHFLVYGLGIVSLRAVSFITGIIANVYLLIKILI</sequence>
<feature type="transmembrane region" description="Helical" evidence="5">
    <location>
        <begin position="100"/>
        <end position="127"/>
    </location>
</feature>
<evidence type="ECO:0000256" key="2">
    <source>
        <dbReference type="ARBA" id="ARBA00022692"/>
    </source>
</evidence>
<keyword evidence="4 5" id="KW-0472">Membrane</keyword>
<dbReference type="SUPFAM" id="SSF161084">
    <property type="entry name" value="MAPEG domain-like"/>
    <property type="match status" value="1"/>
</dbReference>
<dbReference type="KEGG" id="psti:SOO65_17575"/>
<evidence type="ECO:0000256" key="4">
    <source>
        <dbReference type="ARBA" id="ARBA00023136"/>
    </source>
</evidence>
<dbReference type="Pfam" id="PF01124">
    <property type="entry name" value="MAPEG"/>
    <property type="match status" value="1"/>
</dbReference>
<dbReference type="Proteomes" id="UP001324634">
    <property type="component" value="Chromosome"/>
</dbReference>
<dbReference type="PANTHER" id="PTHR35371:SF1">
    <property type="entry name" value="BLR7753 PROTEIN"/>
    <property type="match status" value="1"/>
</dbReference>